<dbReference type="InterPro" id="IPR011993">
    <property type="entry name" value="PH-like_dom_sf"/>
</dbReference>
<sequence length="391" mass="45187">MTKKDLTLREKSLLQELQKRKNVVLKEIQQINDEINEISKELEIIEQQDSNCLPTTTEKLLAVGRKKFNISVEKGFEYLFQNKLINDTPEDIAKFLFKNDGLNKVKIGEYLGEYKQNNLNVLKEYVALHDFENKTLDAALREFLWSFRLPGEAQKIDRMMEAFAVQYCSVNPGVFKTADTCYVLSFSVIMLNTSLHNPAVKDKITLEGFINMNKGINDGGDIPRENLEVLFTNILSTPFEIPGDDGNDIMQTFFNPEKDGFLTKEGGIHRTWKQRYFILKDNCLFYFRNKGDKEPTGIIPLENLQVRENNDFRKKYCFEIYASGGSIIKACKTESDGKVVSGHHDIYRICASSNEERDDWIQSIKNSITKDPFYDMLQTRKKKATHKQQGY</sequence>
<dbReference type="CDD" id="cd00171">
    <property type="entry name" value="Sec7"/>
    <property type="match status" value="1"/>
</dbReference>
<evidence type="ECO:0000259" key="3">
    <source>
        <dbReference type="PROSITE" id="PS50190"/>
    </source>
</evidence>
<proteinExistence type="predicted"/>
<feature type="domain" description="SEC7" evidence="3">
    <location>
        <begin position="58"/>
        <end position="237"/>
    </location>
</feature>
<organism evidence="4 5">
    <name type="scientific">Hydra vulgaris</name>
    <name type="common">Hydra</name>
    <name type="synonym">Hydra attenuata</name>
    <dbReference type="NCBI Taxonomy" id="6087"/>
    <lineage>
        <taxon>Eukaryota</taxon>
        <taxon>Metazoa</taxon>
        <taxon>Cnidaria</taxon>
        <taxon>Hydrozoa</taxon>
        <taxon>Hydroidolina</taxon>
        <taxon>Anthoathecata</taxon>
        <taxon>Aplanulata</taxon>
        <taxon>Hydridae</taxon>
        <taxon>Hydra</taxon>
    </lineage>
</organism>
<dbReference type="Gene3D" id="1.10.1000.11">
    <property type="entry name" value="Arf Nucleotide-binding Site Opener,domain 2"/>
    <property type="match status" value="1"/>
</dbReference>
<evidence type="ECO:0000256" key="1">
    <source>
        <dbReference type="SAM" id="Coils"/>
    </source>
</evidence>
<dbReference type="InterPro" id="IPR001849">
    <property type="entry name" value="PH_domain"/>
</dbReference>
<dbReference type="PANTHER" id="PTHR10663">
    <property type="entry name" value="GUANYL-NUCLEOTIDE EXCHANGE FACTOR"/>
    <property type="match status" value="1"/>
</dbReference>
<feature type="domain" description="PH" evidence="2">
    <location>
        <begin position="255"/>
        <end position="369"/>
    </location>
</feature>
<keyword evidence="1" id="KW-0175">Coiled coil</keyword>
<evidence type="ECO:0000259" key="2">
    <source>
        <dbReference type="PROSITE" id="PS50003"/>
    </source>
</evidence>
<dbReference type="PROSITE" id="PS50003">
    <property type="entry name" value="PH_DOMAIN"/>
    <property type="match status" value="1"/>
</dbReference>
<reference evidence="5" key="1">
    <citation type="submission" date="2025-08" db="UniProtKB">
        <authorList>
            <consortium name="RefSeq"/>
        </authorList>
    </citation>
    <scope>IDENTIFICATION</scope>
</reference>
<dbReference type="SMART" id="SM00233">
    <property type="entry name" value="PH"/>
    <property type="match status" value="1"/>
</dbReference>
<dbReference type="SUPFAM" id="SSF48425">
    <property type="entry name" value="Sec7 domain"/>
    <property type="match status" value="1"/>
</dbReference>
<evidence type="ECO:0000313" key="4">
    <source>
        <dbReference type="Proteomes" id="UP001652625"/>
    </source>
</evidence>
<dbReference type="Gene3D" id="2.30.29.30">
    <property type="entry name" value="Pleckstrin-homology domain (PH domain)/Phosphotyrosine-binding domain (PTB)"/>
    <property type="match status" value="1"/>
</dbReference>
<gene>
    <name evidence="5" type="primary">LOC100204427</name>
</gene>
<dbReference type="RefSeq" id="XP_065659359.1">
    <property type="nucleotide sequence ID" value="XM_065803287.1"/>
</dbReference>
<protein>
    <submittedName>
        <fullName evidence="5">Cytohesin-2 isoform X2</fullName>
    </submittedName>
</protein>
<dbReference type="InterPro" id="IPR035999">
    <property type="entry name" value="Sec7_dom_sf"/>
</dbReference>
<evidence type="ECO:0000313" key="5">
    <source>
        <dbReference type="RefSeq" id="XP_065659359.1"/>
    </source>
</evidence>
<feature type="coiled-coil region" evidence="1">
    <location>
        <begin position="14"/>
        <end position="48"/>
    </location>
</feature>
<keyword evidence="4" id="KW-1185">Reference proteome</keyword>
<dbReference type="InterPro" id="IPR023394">
    <property type="entry name" value="Sec7_C_sf"/>
</dbReference>
<dbReference type="Proteomes" id="UP001652625">
    <property type="component" value="Chromosome 08"/>
</dbReference>
<dbReference type="SMART" id="SM00222">
    <property type="entry name" value="Sec7"/>
    <property type="match status" value="1"/>
</dbReference>
<dbReference type="SUPFAM" id="SSF50729">
    <property type="entry name" value="PH domain-like"/>
    <property type="match status" value="1"/>
</dbReference>
<dbReference type="Pfam" id="PF00169">
    <property type="entry name" value="PH"/>
    <property type="match status" value="1"/>
</dbReference>
<dbReference type="PANTHER" id="PTHR10663:SF402">
    <property type="entry name" value="MIP16918P"/>
    <property type="match status" value="1"/>
</dbReference>
<dbReference type="InterPro" id="IPR000904">
    <property type="entry name" value="Sec7_dom"/>
</dbReference>
<dbReference type="Pfam" id="PF01369">
    <property type="entry name" value="Sec7"/>
    <property type="match status" value="1"/>
</dbReference>
<dbReference type="PROSITE" id="PS50190">
    <property type="entry name" value="SEC7"/>
    <property type="match status" value="1"/>
</dbReference>
<dbReference type="GeneID" id="100204427"/>
<name>A0ABM4CCF3_HYDVU</name>
<dbReference type="CDD" id="cd01252">
    <property type="entry name" value="PH_GRP1-like"/>
    <property type="match status" value="1"/>
</dbReference>
<accession>A0ABM4CCF3</accession>
<dbReference type="Gene3D" id="1.10.220.20">
    <property type="match status" value="1"/>
</dbReference>